<evidence type="ECO:0000313" key="3">
    <source>
        <dbReference type="Proteomes" id="UP001472677"/>
    </source>
</evidence>
<proteinExistence type="predicted"/>
<dbReference type="EMBL" id="JBBPBM010001299">
    <property type="protein sequence ID" value="KAK8485307.1"/>
    <property type="molecule type" value="Genomic_DNA"/>
</dbReference>
<comment type="caution">
    <text evidence="2">The sequence shown here is derived from an EMBL/GenBank/DDBJ whole genome shotgun (WGS) entry which is preliminary data.</text>
</comment>
<dbReference type="Proteomes" id="UP001472677">
    <property type="component" value="Unassembled WGS sequence"/>
</dbReference>
<name>A0ABR1ZX80_9ROSI</name>
<sequence>MSISDISGNPYSSTPRINSGRPSDLVISHEAPISLERHGSPVAMSDQRATKKACNLKTFENDDPLHEIEATEVDTSMMEVGNESLFVDREVSGTVVNGKTKPSFRDVIAGNMRDQTLRPSIEDLDVKVVSQGIKDRAHVGSEANKDDLYGSWMQVTNRRRKPQTQRDLGAMTRDGAWISSNQQQGDLVRHGSIPKEMTVTVSRNSLPIASTEQVNIVESSLSMGNHVAVQVTAPVDNTNPKVRNGRILPISITGSGGSEGHGISTRMSKKGVRLKKKDVEMFFFKNEN</sequence>
<feature type="compositionally biased region" description="Polar residues" evidence="1">
    <location>
        <begin position="1"/>
        <end position="21"/>
    </location>
</feature>
<accession>A0ABR1ZX80</accession>
<keyword evidence="3" id="KW-1185">Reference proteome</keyword>
<evidence type="ECO:0000256" key="1">
    <source>
        <dbReference type="SAM" id="MobiDB-lite"/>
    </source>
</evidence>
<evidence type="ECO:0000313" key="2">
    <source>
        <dbReference type="EMBL" id="KAK8485307.1"/>
    </source>
</evidence>
<feature type="region of interest" description="Disordered" evidence="1">
    <location>
        <begin position="1"/>
        <end position="24"/>
    </location>
</feature>
<organism evidence="2 3">
    <name type="scientific">Hibiscus sabdariffa</name>
    <name type="common">roselle</name>
    <dbReference type="NCBI Taxonomy" id="183260"/>
    <lineage>
        <taxon>Eukaryota</taxon>
        <taxon>Viridiplantae</taxon>
        <taxon>Streptophyta</taxon>
        <taxon>Embryophyta</taxon>
        <taxon>Tracheophyta</taxon>
        <taxon>Spermatophyta</taxon>
        <taxon>Magnoliopsida</taxon>
        <taxon>eudicotyledons</taxon>
        <taxon>Gunneridae</taxon>
        <taxon>Pentapetalae</taxon>
        <taxon>rosids</taxon>
        <taxon>malvids</taxon>
        <taxon>Malvales</taxon>
        <taxon>Malvaceae</taxon>
        <taxon>Malvoideae</taxon>
        <taxon>Hibiscus</taxon>
    </lineage>
</organism>
<gene>
    <name evidence="2" type="ORF">V6N12_002347</name>
</gene>
<reference evidence="2 3" key="1">
    <citation type="journal article" date="2024" name="G3 (Bethesda)">
        <title>Genome assembly of Hibiscus sabdariffa L. provides insights into metabolisms of medicinal natural products.</title>
        <authorList>
            <person name="Kim T."/>
        </authorList>
    </citation>
    <scope>NUCLEOTIDE SEQUENCE [LARGE SCALE GENOMIC DNA]</scope>
    <source>
        <strain evidence="2">TK-2024</strain>
        <tissue evidence="2">Old leaves</tissue>
    </source>
</reference>
<protein>
    <submittedName>
        <fullName evidence="2">Uncharacterized protein</fullName>
    </submittedName>
</protein>